<dbReference type="PANTHER" id="PTHR12427">
    <property type="entry name" value="ATP SYNTHASE E CHAIN, MITOCHONDRIAL"/>
    <property type="match status" value="1"/>
</dbReference>
<keyword evidence="8 15" id="KW-0406">Ion transport</keyword>
<dbReference type="PANTHER" id="PTHR12427:SF1">
    <property type="entry name" value="ATP SYNTHASE SUBUNIT E, MITOCHONDRIAL"/>
    <property type="match status" value="1"/>
</dbReference>
<keyword evidence="3 15" id="KW-0813">Transport</keyword>
<dbReference type="GO" id="GO:0045259">
    <property type="term" value="C:proton-transporting ATP synthase complex"/>
    <property type="evidence" value="ECO:0007669"/>
    <property type="project" value="UniProtKB-UniRule"/>
</dbReference>
<keyword evidence="11 15" id="KW-0066">ATP synthesis</keyword>
<dbReference type="EMBL" id="KT754982">
    <property type="protein sequence ID" value="ALS04816.1"/>
    <property type="molecule type" value="mRNA"/>
</dbReference>
<comment type="subcellular location">
    <subcellularLocation>
        <location evidence="1 15">Mitochondrion inner membrane</location>
    </subcellularLocation>
</comment>
<evidence type="ECO:0000256" key="3">
    <source>
        <dbReference type="ARBA" id="ARBA00022448"/>
    </source>
</evidence>
<dbReference type="InterPro" id="IPR008386">
    <property type="entry name" value="ATP_synth_F0_esu_mt"/>
</dbReference>
<dbReference type="Pfam" id="PF05680">
    <property type="entry name" value="ATP-synt_E"/>
    <property type="match status" value="1"/>
</dbReference>
<evidence type="ECO:0000256" key="8">
    <source>
        <dbReference type="ARBA" id="ARBA00023065"/>
    </source>
</evidence>
<comment type="subunit">
    <text evidence="13">Component of the ATP synthase complex composed at least of ATP5F1A/subunit alpha, ATP5F1B/subunit beta, ATP5MC1/subunit c (homooctomer), MT-ATP6/subunit a, MT-ATP8/subunit 8, ATP5ME/subunit e, ATP5MF/subunit f, ATP5MG/subunit g, ATP5MK/subunit k, ATP5MJ/subunit j, ATP5F1C/subunit gamma, ATP5F1D/subunit delta, ATP5F1E/subunit epsilon, ATP5PF/subunit F6, ATP5PB/subunit b, ATP5PD/subunit d, ATP5PO/subunit OSCP. ATP synthase complex consists of a soluble F(1) head domain (subunits alpha(3) and beta(3)) - the catalytic core - and a membrane F(0) domain - the membrane proton channel (subunits c, a, 8, e, f, g, k and j). These two domains are linked by a central stalk (subunits gamma, delta, and epsilon) rotating inside the F1 region and a stationary peripheral stalk (subunits F6, b, d, and OSCP).</text>
</comment>
<accession>A0A0U2T841</accession>
<evidence type="ECO:0000256" key="14">
    <source>
        <dbReference type="ARBA" id="ARBA00074682"/>
    </source>
</evidence>
<comment type="similarity">
    <text evidence="2 15">Belongs to the ATPase e subunit family.</text>
</comment>
<evidence type="ECO:0000256" key="6">
    <source>
        <dbReference type="ARBA" id="ARBA00022792"/>
    </source>
</evidence>
<evidence type="ECO:0000256" key="9">
    <source>
        <dbReference type="ARBA" id="ARBA00023128"/>
    </source>
</evidence>
<keyword evidence="7" id="KW-0007">Acetylation</keyword>
<evidence type="ECO:0000256" key="11">
    <source>
        <dbReference type="ARBA" id="ARBA00023310"/>
    </source>
</evidence>
<dbReference type="GO" id="GO:0005743">
    <property type="term" value="C:mitochondrial inner membrane"/>
    <property type="evidence" value="ECO:0007669"/>
    <property type="project" value="UniProtKB-SubCell"/>
</dbReference>
<keyword evidence="9 15" id="KW-0496">Mitochondrion</keyword>
<evidence type="ECO:0000256" key="7">
    <source>
        <dbReference type="ARBA" id="ARBA00022990"/>
    </source>
</evidence>
<evidence type="ECO:0000256" key="10">
    <source>
        <dbReference type="ARBA" id="ARBA00023136"/>
    </source>
</evidence>
<proteinExistence type="evidence at transcript level"/>
<dbReference type="GO" id="GO:0015986">
    <property type="term" value="P:proton motive force-driven ATP synthesis"/>
    <property type="evidence" value="ECO:0007669"/>
    <property type="project" value="InterPro"/>
</dbReference>
<evidence type="ECO:0000256" key="5">
    <source>
        <dbReference type="ARBA" id="ARBA00022781"/>
    </source>
</evidence>
<comment type="subunit">
    <text evidence="15">F-type ATPases have 2 components, CF(1) - the catalytic core - and CF(0) - the membrane proton channel. CF(1) and CF(0) have multiple subunits.</text>
</comment>
<evidence type="ECO:0000256" key="4">
    <source>
        <dbReference type="ARBA" id="ARBA00022547"/>
    </source>
</evidence>
<name>A0A0U2T841_9MAXI</name>
<dbReference type="GO" id="GO:0015078">
    <property type="term" value="F:proton transmembrane transporter activity"/>
    <property type="evidence" value="ECO:0007669"/>
    <property type="project" value="InterPro"/>
</dbReference>
<keyword evidence="4 15" id="KW-0138">CF(0)</keyword>
<keyword evidence="6 15" id="KW-0999">Mitochondrion inner membrane</keyword>
<protein>
    <recommendedName>
        <fullName evidence="14 15">ATP synthase F(0) complex subunit e, mitochondrial</fullName>
    </recommendedName>
</protein>
<evidence type="ECO:0000256" key="2">
    <source>
        <dbReference type="ARBA" id="ARBA00007333"/>
    </source>
</evidence>
<sequence length="85" mass="9405">MSALPEPLRVSPLIKTCRWTALIAGIYWGAHRYKVNKAAEDEVRAYNAKMQPIWDAEKAAKAAAANRETMIYLAKATGTPIPADF</sequence>
<evidence type="ECO:0000256" key="15">
    <source>
        <dbReference type="RuleBase" id="RU367005"/>
    </source>
</evidence>
<reference evidence="16" key="1">
    <citation type="journal article" date="2015" name="Sci. Rep.">
        <title>Spliced leader RNA trans-splicing discovered in copepods.</title>
        <authorList>
            <person name="Yang F."/>
            <person name="Xu D."/>
            <person name="Zhuang Y."/>
            <person name="Yi X."/>
            <person name="Huang Y."/>
            <person name="Chen H."/>
            <person name="Lin S."/>
            <person name="Campbell D.A."/>
            <person name="Sturm N.R."/>
            <person name="Liu G."/>
            <person name="Zhang H."/>
        </authorList>
    </citation>
    <scope>NUCLEOTIDE SEQUENCE</scope>
</reference>
<evidence type="ECO:0000313" key="16">
    <source>
        <dbReference type="EMBL" id="ALS04816.1"/>
    </source>
</evidence>
<evidence type="ECO:0000256" key="1">
    <source>
        <dbReference type="ARBA" id="ARBA00004273"/>
    </source>
</evidence>
<comment type="function">
    <text evidence="12 15">Subunit e, of the mitochondrial membrane ATP synthase complex (F(1)F(0) ATP synthase or Complex V) that produces ATP from ADP in the presence of a proton gradient across the membrane which is generated by electron transport complexes of the respiratory chain. ATP synthase complex consist of a soluble F(1) head domain - the catalytic core - and a membrane F(1) domain - the membrane proton channel. These two domains are linked by a central stalk rotating inside the F(1) region and a stationary peripheral stalk. During catalysis, ATP synthesis in the catalytic domain of F(1) is coupled via a rotary mechanism of the central stalk subunits to proton translocation. In vivo, can only synthesize ATP although its ATP hydrolase activity can be activated artificially in vitro. Part of the complex F(0) domain.</text>
</comment>
<evidence type="ECO:0000256" key="13">
    <source>
        <dbReference type="ARBA" id="ARBA00064647"/>
    </source>
</evidence>
<keyword evidence="5 15" id="KW-0375">Hydrogen ion transport</keyword>
<organism evidence="16">
    <name type="scientific">Pseudodiaptomus poplesia</name>
    <dbReference type="NCBI Taxonomy" id="213370"/>
    <lineage>
        <taxon>Eukaryota</taxon>
        <taxon>Metazoa</taxon>
        <taxon>Ecdysozoa</taxon>
        <taxon>Arthropoda</taxon>
        <taxon>Crustacea</taxon>
        <taxon>Multicrustacea</taxon>
        <taxon>Hexanauplia</taxon>
        <taxon>Copepoda</taxon>
        <taxon>Calanoida</taxon>
        <taxon>Pseudodiaptomidae</taxon>
        <taxon>Pseudodiaptomus</taxon>
    </lineage>
</organism>
<keyword evidence="10" id="KW-0472">Membrane</keyword>
<evidence type="ECO:0000256" key="12">
    <source>
        <dbReference type="ARBA" id="ARBA00057306"/>
    </source>
</evidence>
<dbReference type="AlphaFoldDB" id="A0A0U2T841"/>